<evidence type="ECO:0000259" key="2">
    <source>
        <dbReference type="Pfam" id="PF11738"/>
    </source>
</evidence>
<comment type="caution">
    <text evidence="3">The sequence shown here is derived from an EMBL/GenBank/DDBJ whole genome shotgun (WGS) entry which is preliminary data.</text>
</comment>
<dbReference type="RefSeq" id="WP_002575246.1">
    <property type="nucleotide sequence ID" value="NZ_KB851182.1"/>
</dbReference>
<dbReference type="Gene3D" id="3.90.640.20">
    <property type="entry name" value="Heat-shock cognate protein, ATPase"/>
    <property type="match status" value="1"/>
</dbReference>
<dbReference type="InterPro" id="IPR037126">
    <property type="entry name" value="PdaC/RsiV-like_sf"/>
</dbReference>
<feature type="transmembrane region" description="Helical" evidence="1">
    <location>
        <begin position="65"/>
        <end position="83"/>
    </location>
</feature>
<keyword evidence="4" id="KW-1185">Reference proteome</keyword>
<dbReference type="OrthoDB" id="4990at2"/>
<dbReference type="GeneID" id="23113050"/>
<dbReference type="InterPro" id="IPR021729">
    <property type="entry name" value="DUF3298"/>
</dbReference>
<dbReference type="Gene3D" id="3.30.565.40">
    <property type="entry name" value="Fervidobacterium nodosum Rt17-B1 like"/>
    <property type="match status" value="1"/>
</dbReference>
<dbReference type="HOGENOM" id="CLU_049430_1_0_9"/>
<evidence type="ECO:0000313" key="4">
    <source>
        <dbReference type="Proteomes" id="UP000013126"/>
    </source>
</evidence>
<dbReference type="Proteomes" id="UP000013126">
    <property type="component" value="Unassembled WGS sequence"/>
</dbReference>
<reference evidence="3 4" key="1">
    <citation type="submission" date="2013-01" db="EMBL/GenBank/DDBJ databases">
        <title>The Genome Sequence of Clostridium bolteae 90A9.</title>
        <authorList>
            <consortium name="The Broad Institute Genome Sequencing Platform"/>
            <person name="Earl A."/>
            <person name="Ward D."/>
            <person name="Feldgarden M."/>
            <person name="Gevers D."/>
            <person name="Courvalin P."/>
            <person name="Lambert T."/>
            <person name="Walker B."/>
            <person name="Young S.K."/>
            <person name="Zeng Q."/>
            <person name="Gargeya S."/>
            <person name="Fitzgerald M."/>
            <person name="Haas B."/>
            <person name="Abouelleil A."/>
            <person name="Alvarado L."/>
            <person name="Arachchi H.M."/>
            <person name="Berlin A.M."/>
            <person name="Chapman S.B."/>
            <person name="Dewar J."/>
            <person name="Goldberg J."/>
            <person name="Griggs A."/>
            <person name="Gujja S."/>
            <person name="Hansen M."/>
            <person name="Howarth C."/>
            <person name="Imamovic A."/>
            <person name="Larimer J."/>
            <person name="McCowan C."/>
            <person name="Murphy C."/>
            <person name="Neiman D."/>
            <person name="Pearson M."/>
            <person name="Priest M."/>
            <person name="Roberts A."/>
            <person name="Saif S."/>
            <person name="Shea T."/>
            <person name="Sisk P."/>
            <person name="Sykes S."/>
            <person name="Wortman J."/>
            <person name="Nusbaum C."/>
            <person name="Birren B."/>
        </authorList>
    </citation>
    <scope>NUCLEOTIDE SEQUENCE [LARGE SCALE GENOMIC DNA]</scope>
    <source>
        <strain evidence="3 4">90A9</strain>
    </source>
</reference>
<feature type="domain" description="DUF3298" evidence="2">
    <location>
        <begin position="237"/>
        <end position="308"/>
    </location>
</feature>
<dbReference type="EMBL" id="AGYH01000004">
    <property type="protein sequence ID" value="ENZ51754.1"/>
    <property type="molecule type" value="Genomic_DNA"/>
</dbReference>
<dbReference type="AlphaFoldDB" id="R0C3N8"/>
<keyword evidence="1" id="KW-0812">Transmembrane</keyword>
<dbReference type="Pfam" id="PF11738">
    <property type="entry name" value="DUF3298"/>
    <property type="match status" value="1"/>
</dbReference>
<protein>
    <recommendedName>
        <fullName evidence="2">DUF3298 domain-containing protein</fullName>
    </recommendedName>
</protein>
<evidence type="ECO:0000256" key="1">
    <source>
        <dbReference type="SAM" id="Phobius"/>
    </source>
</evidence>
<keyword evidence="1" id="KW-0472">Membrane</keyword>
<dbReference type="PATRIC" id="fig|997894.4.peg.2074"/>
<proteinExistence type="predicted"/>
<sequence length="433" mass="48060">MRQIEDARKKYEEIPIPQELSGRVRAAIVRSEEKRKSQEQKIPVAGIYRRNRIYRRNKIYRRNRIWGLCAGTAAALVLVFTTALNTNTAFADMAAGLPVIGAAARILTFRSYEKDEGDWKISVEIPSVEMIAKDTNGLDAALNQEIYDLCSRYAEEAAERAREYKKAFMETGGTEEEWEAHDIKIHVGYEIKAQTERYLSFAVQETENWSAAGSETRYYNIDLKDYKMVTLADVLGRDYVRIANESILRQMEDRKKKDGIAFWSGSEGGFTGITDKTAFYMNENGNPVIVFDKYEIAPGAYGKLEFEIGRTGEGINKTAYTDNFMVPEEAVTAFAKKVKAAVADRDMDALSSLASYPLYVGFKDGGVSAGSPEELAALGTDRIFTPELSAAVEAAEEETLTPSMAGFVLKNEGTPNIVFGVSGGVLAVKGINY</sequence>
<accession>R0C3N8</accession>
<evidence type="ECO:0000313" key="3">
    <source>
        <dbReference type="EMBL" id="ENZ51754.1"/>
    </source>
</evidence>
<gene>
    <name evidence="3" type="ORF">HMPREF1085_01949</name>
</gene>
<name>R0C3N8_9FIRM</name>
<keyword evidence="1" id="KW-1133">Transmembrane helix</keyword>
<organism evidence="3 4">
    <name type="scientific">Enterocloster bolteae 90A9</name>
    <dbReference type="NCBI Taxonomy" id="997894"/>
    <lineage>
        <taxon>Bacteria</taxon>
        <taxon>Bacillati</taxon>
        <taxon>Bacillota</taxon>
        <taxon>Clostridia</taxon>
        <taxon>Lachnospirales</taxon>
        <taxon>Lachnospiraceae</taxon>
        <taxon>Enterocloster</taxon>
    </lineage>
</organism>